<name>A0A1M7BTG3_9BACT</name>
<dbReference type="SUPFAM" id="SSF82153">
    <property type="entry name" value="FAS1 domain"/>
    <property type="match status" value="1"/>
</dbReference>
<evidence type="ECO:0000259" key="1">
    <source>
        <dbReference type="Pfam" id="PF02469"/>
    </source>
</evidence>
<dbReference type="Pfam" id="PF02469">
    <property type="entry name" value="Fasciclin"/>
    <property type="match status" value="1"/>
</dbReference>
<dbReference type="InterPro" id="IPR000782">
    <property type="entry name" value="FAS1_domain"/>
</dbReference>
<dbReference type="InterPro" id="IPR036378">
    <property type="entry name" value="FAS1_dom_sf"/>
</dbReference>
<accession>A0A1M7BTG3</accession>
<dbReference type="STRING" id="1419482.SAMN05444266_10452"/>
<evidence type="ECO:0000313" key="2">
    <source>
        <dbReference type="EMBL" id="SHL58156.1"/>
    </source>
</evidence>
<dbReference type="EMBL" id="FRBL01000004">
    <property type="protein sequence ID" value="SHL58156.1"/>
    <property type="molecule type" value="Genomic_DNA"/>
</dbReference>
<feature type="domain" description="FAS1" evidence="1">
    <location>
        <begin position="54"/>
        <end position="102"/>
    </location>
</feature>
<sequence>MKMKKQLFSIVIGVAAVVMLLSACKKDYYQDTGLAKGQYDGTIMQYLEARSDYFTKLVKVIKLAKLEDVLSKEQVTFFAPNDMSIDSTIHETNAFLYQSGKDTIKTLEQVPAAVWREMLGKYIFRGKYKLNDFPQVDWAFFSTYPGVYMKSYDDVIMHIGVVYHDEGSAKYVGYRQLFLSYVPTPQQTGIFMSSAVASVNIEPTNGVVHALATATHDFGFSVFDFYNRCLFYGYTGK</sequence>
<reference evidence="2 3" key="1">
    <citation type="submission" date="2016-11" db="EMBL/GenBank/DDBJ databases">
        <authorList>
            <person name="Jaros S."/>
            <person name="Januszkiewicz K."/>
            <person name="Wedrychowicz H."/>
        </authorList>
    </citation>
    <scope>NUCLEOTIDE SEQUENCE [LARGE SCALE GENOMIC DNA]</scope>
    <source>
        <strain evidence="2 3">DSM 27406</strain>
    </source>
</reference>
<dbReference type="Gene3D" id="2.30.180.10">
    <property type="entry name" value="FAS1 domain"/>
    <property type="match status" value="1"/>
</dbReference>
<proteinExistence type="predicted"/>
<gene>
    <name evidence="2" type="ORF">SAMN05444266_10452</name>
</gene>
<dbReference type="OrthoDB" id="1097608at2"/>
<evidence type="ECO:0000313" key="3">
    <source>
        <dbReference type="Proteomes" id="UP000184420"/>
    </source>
</evidence>
<organism evidence="2 3">
    <name type="scientific">Chitinophaga jiangningensis</name>
    <dbReference type="NCBI Taxonomy" id="1419482"/>
    <lineage>
        <taxon>Bacteria</taxon>
        <taxon>Pseudomonadati</taxon>
        <taxon>Bacteroidota</taxon>
        <taxon>Chitinophagia</taxon>
        <taxon>Chitinophagales</taxon>
        <taxon>Chitinophagaceae</taxon>
        <taxon>Chitinophaga</taxon>
    </lineage>
</organism>
<keyword evidence="3" id="KW-1185">Reference proteome</keyword>
<dbReference type="PROSITE" id="PS51257">
    <property type="entry name" value="PROKAR_LIPOPROTEIN"/>
    <property type="match status" value="1"/>
</dbReference>
<dbReference type="Proteomes" id="UP000184420">
    <property type="component" value="Unassembled WGS sequence"/>
</dbReference>
<dbReference type="AlphaFoldDB" id="A0A1M7BTG3"/>
<protein>
    <submittedName>
        <fullName evidence="2">Fasciclin domain-containing protein</fullName>
    </submittedName>
</protein>